<sequence length="631" mass="71013">MNVLFLRSEKNGSITSMFRLPRSSRPRESLVILMLLLAALLTIFPNASAEKLRAAFGGICPADEGERRLALLKQHGFNAALVNDSGLDVKTALWKEWARLAHQYDILLFPILSFAGTAEIGEWRGSFTPYTTPDGTRLNRTSCPLDAEYWEKSVAQRWETLALLSKQVPFAGIVIDTEMYGSDIVVYEQPCLCDLCWQEFLLAISAADPAQFGLFGASPIPAAQRKQFLEEHQLWPQYLNIQEQRLQAIAAQIERRIHGINPALTLGIMAYVDSWFYRGLIRGLGTSAQPVNVFSETFYIRGWSSDVLAEQATIKQDSVATYLPGLWQGRFFSDDLPAQASELAHQADGYWFFTADSLWTDNPKTGHYALHGIPADYWAAWDKANTMIREQRREPFFPSSVYQPDIQRLQTPPRLKRLLHDLAAHPTSSPEDAARIVYAEQTLFHFLPTPDGVIRIIPDESPGQQAVSITYHLFDEAGTLAQTGDCTKLAEIAIPSHASGMMSLLISPEKPEFRIEFDSIPWVVEASVTFPLATRTSPLVMRFAVAPEQEKLRFKMTSYTAKPPLVTYVPPDGIERAGGEFHEYGEMCAPIADMTKEGGFWTLKIVAPSEETTRWHYFYQTPLPYVMLNMK</sequence>
<dbReference type="EMBL" id="DF820457">
    <property type="protein sequence ID" value="GAK51906.1"/>
    <property type="molecule type" value="Genomic_DNA"/>
</dbReference>
<evidence type="ECO:0000313" key="2">
    <source>
        <dbReference type="Proteomes" id="UP000030700"/>
    </source>
</evidence>
<keyword evidence="2" id="KW-1185">Reference proteome</keyword>
<dbReference type="AlphaFoldDB" id="A0A081BNE0"/>
<organism evidence="1">
    <name type="scientific">Candidatus Moduliflexus flocculans</name>
    <dbReference type="NCBI Taxonomy" id="1499966"/>
    <lineage>
        <taxon>Bacteria</taxon>
        <taxon>Candidatus Moduliflexota</taxon>
        <taxon>Candidatus Moduliflexia</taxon>
        <taxon>Candidatus Moduliflexales</taxon>
        <taxon>Candidatus Moduliflexaceae</taxon>
    </lineage>
</organism>
<dbReference type="Proteomes" id="UP000030700">
    <property type="component" value="Unassembled WGS sequence"/>
</dbReference>
<name>A0A081BNE0_9BACT</name>
<dbReference type="HOGENOM" id="CLU_433248_0_0_0"/>
<reference evidence="1" key="1">
    <citation type="journal article" date="2015" name="PeerJ">
        <title>First genomic representation of candidate bacterial phylum KSB3 points to enhanced environmental sensing as a trigger of wastewater bulking.</title>
        <authorList>
            <person name="Sekiguchi Y."/>
            <person name="Ohashi A."/>
            <person name="Parks D.H."/>
            <person name="Yamauchi T."/>
            <person name="Tyson G.W."/>
            <person name="Hugenholtz P."/>
        </authorList>
    </citation>
    <scope>NUCLEOTIDE SEQUENCE [LARGE SCALE GENOMIC DNA]</scope>
</reference>
<gene>
    <name evidence="1" type="ORF">U14_03152</name>
</gene>
<evidence type="ECO:0000313" key="1">
    <source>
        <dbReference type="EMBL" id="GAK51906.1"/>
    </source>
</evidence>
<accession>A0A081BNE0</accession>
<protein>
    <submittedName>
        <fullName evidence="1">Uncharacterized protein</fullName>
    </submittedName>
</protein>
<proteinExistence type="predicted"/>
<dbReference type="STRING" id="1499966.U14_03152"/>